<feature type="region of interest" description="Disordered" evidence="1">
    <location>
        <begin position="174"/>
        <end position="210"/>
    </location>
</feature>
<organism evidence="2 3">
    <name type="scientific">Protopolystoma xenopodis</name>
    <dbReference type="NCBI Taxonomy" id="117903"/>
    <lineage>
        <taxon>Eukaryota</taxon>
        <taxon>Metazoa</taxon>
        <taxon>Spiralia</taxon>
        <taxon>Lophotrochozoa</taxon>
        <taxon>Platyhelminthes</taxon>
        <taxon>Monogenea</taxon>
        <taxon>Polyopisthocotylea</taxon>
        <taxon>Polystomatidea</taxon>
        <taxon>Polystomatidae</taxon>
        <taxon>Protopolystoma</taxon>
    </lineage>
</organism>
<dbReference type="AlphaFoldDB" id="A0A3S5BL83"/>
<reference evidence="2" key="1">
    <citation type="submission" date="2018-11" db="EMBL/GenBank/DDBJ databases">
        <authorList>
            <consortium name="Pathogen Informatics"/>
        </authorList>
    </citation>
    <scope>NUCLEOTIDE SEQUENCE</scope>
</reference>
<protein>
    <submittedName>
        <fullName evidence="2">Uncharacterized protein</fullName>
    </submittedName>
</protein>
<dbReference type="EMBL" id="CAAALY010002357">
    <property type="protein sequence ID" value="VEL07724.1"/>
    <property type="molecule type" value="Genomic_DNA"/>
</dbReference>
<evidence type="ECO:0000313" key="2">
    <source>
        <dbReference type="EMBL" id="VEL07724.1"/>
    </source>
</evidence>
<keyword evidence="3" id="KW-1185">Reference proteome</keyword>
<evidence type="ECO:0000256" key="1">
    <source>
        <dbReference type="SAM" id="MobiDB-lite"/>
    </source>
</evidence>
<sequence length="607" mass="65615">MGVQSNAGSENSCHFLSIVSPGSAAPSQAASNFKIGAIFLKSNTLATSNNLHKHKQRQQRPQHSHLHRFLKFLPGYRRRTRQSCSQADVPLNDDLNKILDSLDAEAISALRAVDIQAPQKSPLASAEMAMLAGQSSLYSIEAQGEREDADPNQNRDIHQKGLEKRMEALELHANSSATASGLSSTSSVASSAGPPEGKNPNNSRQDLARTQTERESVIVALIDHQSLNNSISGTPKLGVSCLSENDPGVFAPSKVYSDDHFRAGLLWEACTKEKVVYCMQPSLIAAVEICEQRLERLNNRLTRLRIYDSSNANTTVATKCNNCIRHPVHMSKASIVSPIVPPSHLSGSQDDLPKVPYEPSYCLSECNTAASVRTPTLTNSKAITTVGSSSEPLSQTKLDVWQTAGLSNSDQQAKLLENRMPYFMGNAPVLPKDELSSISISCPPLSSFHSSVDTSHSSRAALETSCPLSSADGCSLVDPAPSTSKATISECRKTFVQLADNENALKTTLKLPTGATYSTIIPSSLGAPVPLKLGEHLEGQSDVVIEEKCATTSPDKLFGIAGYSICRRLSGVGDLQNNATLERLDDLRHRLDNLRWQLEVGLTKFFL</sequence>
<evidence type="ECO:0000313" key="3">
    <source>
        <dbReference type="Proteomes" id="UP000784294"/>
    </source>
</evidence>
<feature type="compositionally biased region" description="Low complexity" evidence="1">
    <location>
        <begin position="174"/>
        <end position="192"/>
    </location>
</feature>
<accession>A0A3S5BL83</accession>
<comment type="caution">
    <text evidence="2">The sequence shown here is derived from an EMBL/GenBank/DDBJ whole genome shotgun (WGS) entry which is preliminary data.</text>
</comment>
<gene>
    <name evidence="2" type="ORF">PXEA_LOCUS1164</name>
</gene>
<name>A0A3S5BL83_9PLAT</name>
<proteinExistence type="predicted"/>
<feature type="compositionally biased region" description="Polar residues" evidence="1">
    <location>
        <begin position="199"/>
        <end position="210"/>
    </location>
</feature>
<dbReference type="Proteomes" id="UP000784294">
    <property type="component" value="Unassembled WGS sequence"/>
</dbReference>